<reference evidence="10" key="2">
    <citation type="submission" date="2019-06" db="EMBL/GenBank/DDBJ databases">
        <title>Co-occurence of chitin degradation, pigmentation and bioactivity in marine Pseudoalteromonas.</title>
        <authorList>
            <person name="Sonnenschein E.C."/>
            <person name="Bech P.K."/>
        </authorList>
    </citation>
    <scope>NUCLEOTIDE SEQUENCE [LARGE SCALE GENOMIC DNA]</scope>
    <source>
        <strain evidence="10">S3790</strain>
        <strain evidence="8">S3895</strain>
    </source>
</reference>
<keyword evidence="1" id="KW-0145">Chemotaxis</keyword>
<organism evidence="7 10">
    <name type="scientific">Pseudoalteromonas aurantia</name>
    <dbReference type="NCBI Taxonomy" id="43654"/>
    <lineage>
        <taxon>Bacteria</taxon>
        <taxon>Pseudomonadati</taxon>
        <taxon>Pseudomonadota</taxon>
        <taxon>Gammaproteobacteria</taxon>
        <taxon>Alteromonadales</taxon>
        <taxon>Pseudoalteromonadaceae</taxon>
        <taxon>Pseudoalteromonas</taxon>
    </lineage>
</organism>
<dbReference type="PANTHER" id="PTHR43531:SF11">
    <property type="entry name" value="METHYL-ACCEPTING CHEMOTAXIS PROTEIN 3"/>
    <property type="match status" value="1"/>
</dbReference>
<dbReference type="EMBL" id="PNBX01000085">
    <property type="protein sequence ID" value="TMO65769.1"/>
    <property type="molecule type" value="Genomic_DNA"/>
</dbReference>
<dbReference type="SMART" id="SM00304">
    <property type="entry name" value="HAMP"/>
    <property type="match status" value="4"/>
</dbReference>
<feature type="domain" description="HAMP" evidence="6">
    <location>
        <begin position="470"/>
        <end position="510"/>
    </location>
</feature>
<evidence type="ECO:0000313" key="10">
    <source>
        <dbReference type="Proteomes" id="UP000307217"/>
    </source>
</evidence>
<dbReference type="Gene3D" id="1.10.287.950">
    <property type="entry name" value="Methyl-accepting chemotaxis protein"/>
    <property type="match status" value="1"/>
</dbReference>
<evidence type="ECO:0000256" key="2">
    <source>
        <dbReference type="ARBA" id="ARBA00029447"/>
    </source>
</evidence>
<dbReference type="PROSITE" id="PS50885">
    <property type="entry name" value="HAMP"/>
    <property type="match status" value="5"/>
</dbReference>
<keyword evidence="4" id="KW-1133">Transmembrane helix</keyword>
<name>A0A5S3V494_9GAMM</name>
<feature type="domain" description="HAMP" evidence="6">
    <location>
        <begin position="593"/>
        <end position="645"/>
    </location>
</feature>
<dbReference type="InterPro" id="IPR003660">
    <property type="entry name" value="HAMP_dom"/>
</dbReference>
<dbReference type="Gene3D" id="3.30.450.20">
    <property type="entry name" value="PAS domain"/>
    <property type="match status" value="1"/>
</dbReference>
<accession>A0A5S3V494</accession>
<dbReference type="Proteomes" id="UP000307164">
    <property type="component" value="Unassembled WGS sequence"/>
</dbReference>
<dbReference type="SMART" id="SM00283">
    <property type="entry name" value="MA"/>
    <property type="match status" value="1"/>
</dbReference>
<dbReference type="Pfam" id="PF00015">
    <property type="entry name" value="MCPsignal"/>
    <property type="match status" value="1"/>
</dbReference>
<feature type="transmembrane region" description="Helical" evidence="4">
    <location>
        <begin position="12"/>
        <end position="33"/>
    </location>
</feature>
<keyword evidence="3" id="KW-0807">Transducer</keyword>
<proteinExistence type="inferred from homology"/>
<evidence type="ECO:0000313" key="9">
    <source>
        <dbReference type="Proteomes" id="UP000307164"/>
    </source>
</evidence>
<feature type="domain" description="HAMP" evidence="6">
    <location>
        <begin position="728"/>
        <end position="780"/>
    </location>
</feature>
<dbReference type="PANTHER" id="PTHR43531">
    <property type="entry name" value="PROTEIN ICFG"/>
    <property type="match status" value="1"/>
</dbReference>
<feature type="transmembrane region" description="Helical" evidence="4">
    <location>
        <begin position="391"/>
        <end position="411"/>
    </location>
</feature>
<dbReference type="GO" id="GO:0006935">
    <property type="term" value="P:chemotaxis"/>
    <property type="evidence" value="ECO:0007669"/>
    <property type="project" value="UniProtKB-KW"/>
</dbReference>
<gene>
    <name evidence="7" type="ORF">CWC19_17340</name>
    <name evidence="8" type="ORF">CWC20_01900</name>
</gene>
<dbReference type="CDD" id="cd06225">
    <property type="entry name" value="HAMP"/>
    <property type="match status" value="3"/>
</dbReference>
<evidence type="ECO:0000259" key="5">
    <source>
        <dbReference type="PROSITE" id="PS50111"/>
    </source>
</evidence>
<dbReference type="CDD" id="cd11386">
    <property type="entry name" value="MCP_signal"/>
    <property type="match status" value="1"/>
</dbReference>
<dbReference type="InterPro" id="IPR051310">
    <property type="entry name" value="MCP_chemotaxis"/>
</dbReference>
<evidence type="ECO:0000256" key="4">
    <source>
        <dbReference type="SAM" id="Phobius"/>
    </source>
</evidence>
<evidence type="ECO:0000259" key="6">
    <source>
        <dbReference type="PROSITE" id="PS50885"/>
    </source>
</evidence>
<evidence type="ECO:0000313" key="7">
    <source>
        <dbReference type="EMBL" id="TMO65769.1"/>
    </source>
</evidence>
<evidence type="ECO:0000256" key="3">
    <source>
        <dbReference type="PROSITE-ProRule" id="PRU00284"/>
    </source>
</evidence>
<dbReference type="GO" id="GO:0007165">
    <property type="term" value="P:signal transduction"/>
    <property type="evidence" value="ECO:0007669"/>
    <property type="project" value="UniProtKB-KW"/>
</dbReference>
<reference evidence="7 10" key="1">
    <citation type="submission" date="2018-01" db="EMBL/GenBank/DDBJ databases">
        <authorList>
            <person name="Paulsen S."/>
            <person name="Gram L.K."/>
        </authorList>
    </citation>
    <scope>NUCLEOTIDE SEQUENCE [LARGE SCALE GENOMIC DNA]</scope>
    <source>
        <strain evidence="7 10">S3790</strain>
        <strain evidence="8">S3895</strain>
    </source>
</reference>
<dbReference type="Proteomes" id="UP000307217">
    <property type="component" value="Unassembled WGS sequence"/>
</dbReference>
<dbReference type="OrthoDB" id="2489132at2"/>
<evidence type="ECO:0000313" key="8">
    <source>
        <dbReference type="EMBL" id="TMO78289.1"/>
    </source>
</evidence>
<feature type="domain" description="HAMP" evidence="6">
    <location>
        <begin position="646"/>
        <end position="690"/>
    </location>
</feature>
<dbReference type="AlphaFoldDB" id="A0A5S3V494"/>
<evidence type="ECO:0000256" key="1">
    <source>
        <dbReference type="ARBA" id="ARBA00022500"/>
    </source>
</evidence>
<comment type="similarity">
    <text evidence="2">Belongs to the methyl-accepting chemotaxis (MCP) protein family.</text>
</comment>
<keyword evidence="4" id="KW-0472">Membrane</keyword>
<dbReference type="Gene3D" id="1.20.120.1530">
    <property type="match status" value="3"/>
</dbReference>
<feature type="domain" description="HAMP" evidence="6">
    <location>
        <begin position="412"/>
        <end position="465"/>
    </location>
</feature>
<dbReference type="EMBL" id="PNBW01000015">
    <property type="protein sequence ID" value="TMO78289.1"/>
    <property type="molecule type" value="Genomic_DNA"/>
</dbReference>
<comment type="caution">
    <text evidence="7">The sequence shown here is derived from an EMBL/GenBank/DDBJ whole genome shotgun (WGS) entry which is preliminary data.</text>
</comment>
<dbReference type="PROSITE" id="PS50111">
    <property type="entry name" value="CHEMOTAXIS_TRANSDUC_2"/>
    <property type="match status" value="1"/>
</dbReference>
<protein>
    <submittedName>
        <fullName evidence="7">Methyl-accepting chemotaxis protein</fullName>
    </submittedName>
</protein>
<feature type="domain" description="Methyl-accepting transducer" evidence="5">
    <location>
        <begin position="830"/>
        <end position="1059"/>
    </location>
</feature>
<keyword evidence="9" id="KW-1185">Reference proteome</keyword>
<dbReference type="Pfam" id="PF00672">
    <property type="entry name" value="HAMP"/>
    <property type="match status" value="2"/>
</dbReference>
<dbReference type="InterPro" id="IPR004089">
    <property type="entry name" value="MCPsignal_dom"/>
</dbReference>
<dbReference type="GO" id="GO:0016020">
    <property type="term" value="C:membrane"/>
    <property type="evidence" value="ECO:0007669"/>
    <property type="project" value="InterPro"/>
</dbReference>
<sequence>MIYHSLNLTKKLVFAFLLVALVPIGIIISIALIQASNALQKQAYSQLAAVGEIKKSSVTRHFNAIQSKMNATAHNPYAQSAAYEFINAFNQIGGIPSAPENLRAFYRDEFGAKFAAENPHIGSPGDLITRISERGLELQARYISDNPNGLGEKGQLLTTDHLDAYDLSHMKYHHYFQKINEINFFYDVFIVDNDTGNIVYSVFKELDYATSLLTGPYAESNIAKVFKQARKLSSSEEFVFVDYEKYMPSYNAPASFIASPLVYNGNAIATLIFQLSIDHLNLIMTEREGLGESGETYLVGADGLMRSDSYLDPVNYSVINSFKYPKKGTIETEAFKRAIAGEKGQKLVIDYNGQPVLSAFMPINVLGAKWALMAEIDEKEAFTAISNLQSLLAIILIIAIIAIIFIAFLFASTLTKPAHSLVNTMRRVEQEGDFSIRAPIASKDEIGQSAHAFNSLLDELQQSISETNLVMDEIASGCFSKRIKAQCKGELATLKESTNNCADSLDIAITEINQSVKAMSIGQFDIQLKAEMSGDLDKLKSNINQSLQSLDNTMNEIVEVMANVEHGDFKNRVTIDAQGRLGQLKDSVNNSVVSVAGAINEISSVMGAIREGDFSQRVSVSLEGQLNELKENINFSVENLAEIIRDISTVMAAMSKGDFTQSVDCPAQGQLGELKNDVNSSIQGLNQAVGEISSVMTAISHGRFDQTIDSPMLGQLDTLKTDINQSIGNLNQVIDELSSVMAAMCKGDFSLKIELSLQGQLQQLKEDVNGSIETISEAISGVTHVLSAVSQGNLTDTISGNYFGVFSALQHDVNNTISKLTEVIEGIKLSANHVSQSACEIATSNTEISTRTEEQAANLEEASASTGHILSEITAVAKQSSNAVELSDNAQDIAQEGGTLSKDTVIAIEEVNNASKDINEIVSVIDALAFQTNLLALNAAVEAARAGEHGRGFAVVANEVRELAGRSAASAKQIKSIIANSNEKVEQSTEMANSSGHKLAQIVDAVSQVNGTIVKINQSTMTQQQAITEVDLVVQRLTDLIQKNSAITEETMAAAKQMADQANEMRRLLGYFTLQESEVSGLQRLTHHTAN</sequence>
<dbReference type="Pfam" id="PF18947">
    <property type="entry name" value="HAMP_2"/>
    <property type="match status" value="2"/>
</dbReference>
<keyword evidence="4" id="KW-0812">Transmembrane</keyword>
<dbReference type="SUPFAM" id="SSF58104">
    <property type="entry name" value="Methyl-accepting chemotaxis protein (MCP) signaling domain"/>
    <property type="match status" value="2"/>
</dbReference>
<reference evidence="7" key="3">
    <citation type="submission" date="2019-09" db="EMBL/GenBank/DDBJ databases">
        <title>Co-occurence of chitin degradation, pigmentation and bioactivity in marine Pseudoalteromonas.</title>
        <authorList>
            <person name="Sonnenschein E.C."/>
            <person name="Bech P.K."/>
        </authorList>
    </citation>
    <scope>NUCLEOTIDE SEQUENCE</scope>
    <source>
        <strain evidence="7">S3790</strain>
        <strain evidence="9">S3895</strain>
    </source>
</reference>